<evidence type="ECO:0000313" key="2">
    <source>
        <dbReference type="Proteomes" id="UP001210528"/>
    </source>
</evidence>
<evidence type="ECO:0008006" key="3">
    <source>
        <dbReference type="Google" id="ProtNLM"/>
    </source>
</evidence>
<dbReference type="EMBL" id="JAQLUK010000027">
    <property type="protein sequence ID" value="MDB2293704.1"/>
    <property type="molecule type" value="Genomic_DNA"/>
</dbReference>
<comment type="caution">
    <text evidence="1">The sequence shown here is derived from an EMBL/GenBank/DDBJ whole genome shotgun (WGS) entry which is preliminary data.</text>
</comment>
<reference evidence="1 2" key="1">
    <citation type="submission" date="2023-01" db="EMBL/GenBank/DDBJ databases">
        <title>Halorubrum ezzemoulense from Santa Pola, Spain.</title>
        <authorList>
            <person name="Feng Y."/>
            <person name="Louyakis A.S."/>
            <person name="Gogarten J.P."/>
        </authorList>
    </citation>
    <scope>NUCLEOTIDE SEQUENCE [LARGE SCALE GENOMIC DNA]</scope>
    <source>
        <strain evidence="1 2">AMM015</strain>
    </source>
</reference>
<gene>
    <name evidence="1" type="ORF">PM085_15715</name>
</gene>
<dbReference type="Gene3D" id="3.40.50.150">
    <property type="entry name" value="Vaccinia Virus protein VP39"/>
    <property type="match status" value="1"/>
</dbReference>
<keyword evidence="2" id="KW-1185">Reference proteome</keyword>
<sequence>MSRFTHVDLCAGRGGWQHATAADDRWQTIGLDIRPMAGVDVQGDVSQLPLDCAPTLLTMSPPCTEFARWMLPWLDEPTPDLSLVEACLAAVRALEPDWWVMENSRGLHQYWEPARTHIGPYYLWGEWPAMDVDASAIDGKMATSGERPAERAEIPAVLSKALKGAVERMEVGE</sequence>
<dbReference type="Proteomes" id="UP001210528">
    <property type="component" value="Unassembled WGS sequence"/>
</dbReference>
<evidence type="ECO:0000313" key="1">
    <source>
        <dbReference type="EMBL" id="MDB2293704.1"/>
    </source>
</evidence>
<dbReference type="InterPro" id="IPR029063">
    <property type="entry name" value="SAM-dependent_MTases_sf"/>
</dbReference>
<accession>A0ABT4Z690</accession>
<organism evidence="1 2">
    <name type="scientific">Halorubrum ezzemoulense</name>
    <name type="common">Halorubrum chaoviator</name>
    <dbReference type="NCBI Taxonomy" id="337243"/>
    <lineage>
        <taxon>Archaea</taxon>
        <taxon>Methanobacteriati</taxon>
        <taxon>Methanobacteriota</taxon>
        <taxon>Stenosarchaea group</taxon>
        <taxon>Halobacteria</taxon>
        <taxon>Halobacteriales</taxon>
        <taxon>Haloferacaceae</taxon>
        <taxon>Halorubrum</taxon>
    </lineage>
</organism>
<proteinExistence type="predicted"/>
<dbReference type="RefSeq" id="WP_271970464.1">
    <property type="nucleotide sequence ID" value="NZ_JAQLUK010000027.1"/>
</dbReference>
<protein>
    <recommendedName>
        <fullName evidence="3">DNA methyltransferase</fullName>
    </recommendedName>
</protein>
<name>A0ABT4Z690_HALEZ</name>
<dbReference type="SUPFAM" id="SSF53335">
    <property type="entry name" value="S-adenosyl-L-methionine-dependent methyltransferases"/>
    <property type="match status" value="1"/>
</dbReference>